<accession>A0A0W0SM89</accession>
<proteinExistence type="predicted"/>
<dbReference type="RefSeq" id="WP_058441437.1">
    <property type="nucleotide sequence ID" value="NZ_CAAAHU010000023.1"/>
</dbReference>
<evidence type="ECO:0000313" key="2">
    <source>
        <dbReference type="Proteomes" id="UP000054742"/>
    </source>
</evidence>
<dbReference type="AlphaFoldDB" id="A0A0W0SM89"/>
<reference evidence="1 2" key="1">
    <citation type="submission" date="2015-11" db="EMBL/GenBank/DDBJ databases">
        <title>Genomic analysis of 38 Legionella species identifies large and diverse effector repertoires.</title>
        <authorList>
            <person name="Burstein D."/>
            <person name="Amaro F."/>
            <person name="Zusman T."/>
            <person name="Lifshitz Z."/>
            <person name="Cohen O."/>
            <person name="Gilbert J.A."/>
            <person name="Pupko T."/>
            <person name="Shuman H.A."/>
            <person name="Segal G."/>
        </authorList>
    </citation>
    <scope>NUCLEOTIDE SEQUENCE [LARGE SCALE GENOMIC DNA]</scope>
    <source>
        <strain evidence="1 2">ATCC 43878</strain>
    </source>
</reference>
<evidence type="ECO:0000313" key="1">
    <source>
        <dbReference type="EMBL" id="KTC84486.1"/>
    </source>
</evidence>
<sequence length="144" mass="16888">MKKIKEKIAVYRKNYEDFINEINHLFEQTKDPVEKTNRREVFDTLLLLATYASREALEKEFHDLLPLEENNPTLLSICQKLQEINGLCTCTFSDEHEIYQHLLAGSNFLNFEKKEVLRNMLSAEITELILEKTNTPTMNAPLRN</sequence>
<protein>
    <submittedName>
        <fullName evidence="1">Uncharacterized protein</fullName>
    </submittedName>
</protein>
<gene>
    <name evidence="1" type="ORF">Lbru_1354</name>
</gene>
<organism evidence="1 2">
    <name type="scientific">Legionella brunensis</name>
    <dbReference type="NCBI Taxonomy" id="29422"/>
    <lineage>
        <taxon>Bacteria</taxon>
        <taxon>Pseudomonadati</taxon>
        <taxon>Pseudomonadota</taxon>
        <taxon>Gammaproteobacteria</taxon>
        <taxon>Legionellales</taxon>
        <taxon>Legionellaceae</taxon>
        <taxon>Legionella</taxon>
    </lineage>
</organism>
<dbReference type="OrthoDB" id="5642834at2"/>
<dbReference type="EMBL" id="LNXV01000009">
    <property type="protein sequence ID" value="KTC84486.1"/>
    <property type="molecule type" value="Genomic_DNA"/>
</dbReference>
<comment type="caution">
    <text evidence="1">The sequence shown here is derived from an EMBL/GenBank/DDBJ whole genome shotgun (WGS) entry which is preliminary data.</text>
</comment>
<name>A0A0W0SM89_9GAMM</name>
<dbReference type="PATRIC" id="fig|29422.6.peg.1433"/>
<dbReference type="STRING" id="29422.Lbru_1354"/>
<dbReference type="Proteomes" id="UP000054742">
    <property type="component" value="Unassembled WGS sequence"/>
</dbReference>
<keyword evidence="2" id="KW-1185">Reference proteome</keyword>